<dbReference type="AlphaFoldDB" id="A0A951QIE6"/>
<dbReference type="InterPro" id="IPR018004">
    <property type="entry name" value="KilA/APSES_HTH"/>
</dbReference>
<dbReference type="GO" id="GO:0003677">
    <property type="term" value="F:DNA binding"/>
    <property type="evidence" value="ECO:0007669"/>
    <property type="project" value="InterPro"/>
</dbReference>
<dbReference type="InterPro" id="IPR036887">
    <property type="entry name" value="HTH_APSES_sf"/>
</dbReference>
<dbReference type="SMART" id="SM01252">
    <property type="entry name" value="KilA-N"/>
    <property type="match status" value="1"/>
</dbReference>
<accession>A0A951QIE6</accession>
<sequence>MNIIPRNWNGRTIRQREDGYWSATDMCQACGKLWGDWSRLSSTKEYLKVLQNKHYADSHNGQLIDSSVGGTPETTGTWVYRKVALRLAQWLSPEFAVQVDEWVEELLTTGKVELTPPKTQAEMLLIYAQQLVDLERSQKALEQEQERLNQNQKQLNQKQSELTDRVEQVEHEQDRFNAPCGHKYTVLGYSKKLGLEISLKESSNKGKKAACLCRQMGIEIEQVDDPRFGMVGLYPQSILAQVFGEGL</sequence>
<evidence type="ECO:0000256" key="1">
    <source>
        <dbReference type="SAM" id="Coils"/>
    </source>
</evidence>
<dbReference type="SUPFAM" id="SSF54616">
    <property type="entry name" value="DNA-binding domain of Mlu1-box binding protein MBP1"/>
    <property type="match status" value="1"/>
</dbReference>
<dbReference type="EMBL" id="JAHHGZ010000003">
    <property type="protein sequence ID" value="MBW4666456.1"/>
    <property type="molecule type" value="Genomic_DNA"/>
</dbReference>
<reference evidence="3" key="2">
    <citation type="journal article" date="2022" name="Microbiol. Resour. Announc.">
        <title>Metagenome Sequencing to Explore Phylogenomics of Terrestrial Cyanobacteria.</title>
        <authorList>
            <person name="Ward R.D."/>
            <person name="Stajich J.E."/>
            <person name="Johansen J.R."/>
            <person name="Huntemann M."/>
            <person name="Clum A."/>
            <person name="Foster B."/>
            <person name="Foster B."/>
            <person name="Roux S."/>
            <person name="Palaniappan K."/>
            <person name="Varghese N."/>
            <person name="Mukherjee S."/>
            <person name="Reddy T.B.K."/>
            <person name="Daum C."/>
            <person name="Copeland A."/>
            <person name="Chen I.A."/>
            <person name="Ivanova N.N."/>
            <person name="Kyrpides N.C."/>
            <person name="Shapiro N."/>
            <person name="Eloe-Fadrosh E.A."/>
            <person name="Pietrasiak N."/>
        </authorList>
    </citation>
    <scope>NUCLEOTIDE SEQUENCE</scope>
    <source>
        <strain evidence="3">GSE-NOS-MK-12-04C</strain>
    </source>
</reference>
<feature type="coiled-coil region" evidence="1">
    <location>
        <begin position="124"/>
        <end position="172"/>
    </location>
</feature>
<organism evidence="3 4">
    <name type="scientific">Cyanomargarita calcarea GSE-NOS-MK-12-04C</name>
    <dbReference type="NCBI Taxonomy" id="2839659"/>
    <lineage>
        <taxon>Bacteria</taxon>
        <taxon>Bacillati</taxon>
        <taxon>Cyanobacteriota</taxon>
        <taxon>Cyanophyceae</taxon>
        <taxon>Nostocales</taxon>
        <taxon>Cyanomargaritaceae</taxon>
        <taxon>Cyanomargarita</taxon>
    </lineage>
</organism>
<dbReference type="PROSITE" id="PS51301">
    <property type="entry name" value="KILA_N"/>
    <property type="match status" value="1"/>
</dbReference>
<gene>
    <name evidence="3" type="ORF">KME60_03170</name>
</gene>
<reference evidence="3" key="1">
    <citation type="submission" date="2021-05" db="EMBL/GenBank/DDBJ databases">
        <authorList>
            <person name="Pietrasiak N."/>
            <person name="Ward R."/>
            <person name="Stajich J.E."/>
            <person name="Kurbessoian T."/>
        </authorList>
    </citation>
    <scope>NUCLEOTIDE SEQUENCE</scope>
    <source>
        <strain evidence="3">GSE-NOS-MK-12-04C</strain>
    </source>
</reference>
<evidence type="ECO:0000259" key="2">
    <source>
        <dbReference type="PROSITE" id="PS51301"/>
    </source>
</evidence>
<comment type="caution">
    <text evidence="3">The sequence shown here is derived from an EMBL/GenBank/DDBJ whole genome shotgun (WGS) entry which is preliminary data.</text>
</comment>
<proteinExistence type="predicted"/>
<dbReference type="Pfam" id="PF04383">
    <property type="entry name" value="KilA-N"/>
    <property type="match status" value="1"/>
</dbReference>
<evidence type="ECO:0000313" key="3">
    <source>
        <dbReference type="EMBL" id="MBW4666456.1"/>
    </source>
</evidence>
<feature type="domain" description="KilA-N" evidence="2">
    <location>
        <begin position="1"/>
        <end position="106"/>
    </location>
</feature>
<keyword evidence="1" id="KW-0175">Coiled coil</keyword>
<dbReference type="InterPro" id="IPR017880">
    <property type="entry name" value="KilA_N"/>
</dbReference>
<evidence type="ECO:0000313" key="4">
    <source>
        <dbReference type="Proteomes" id="UP000729701"/>
    </source>
</evidence>
<name>A0A951QIE6_9CYAN</name>
<protein>
    <submittedName>
        <fullName evidence="3">KilA-N domain-containing protein</fullName>
    </submittedName>
</protein>
<dbReference type="Proteomes" id="UP000729701">
    <property type="component" value="Unassembled WGS sequence"/>
</dbReference>